<dbReference type="GO" id="GO:0000307">
    <property type="term" value="C:cyclin-dependent protein kinase holoenzyme complex"/>
    <property type="evidence" value="ECO:0000318"/>
    <property type="project" value="GO_Central"/>
</dbReference>
<evidence type="ECO:0000313" key="5">
    <source>
        <dbReference type="Ensembl" id="ENSACAP00000026449.1"/>
    </source>
</evidence>
<dbReference type="Proteomes" id="UP000001646">
    <property type="component" value="Chromosome 4"/>
</dbReference>
<dbReference type="AlphaFoldDB" id="A0A803SU09"/>
<protein>
    <recommendedName>
        <fullName evidence="4">Cyclin-dependent kinase inhibitor domain-containing protein</fullName>
    </recommendedName>
</protein>
<dbReference type="PANTHER" id="PTHR46778">
    <property type="entry name" value="CYCLIN-DEPENDENT KINASE INHIBITOR 1-RELATED"/>
    <property type="match status" value="1"/>
</dbReference>
<name>A0A803SU09_ANOCA</name>
<dbReference type="GO" id="GO:0006974">
    <property type="term" value="P:DNA damage response"/>
    <property type="evidence" value="ECO:0000318"/>
    <property type="project" value="GO_Central"/>
</dbReference>
<accession>A0A803SU09</accession>
<feature type="compositionally biased region" description="Polar residues" evidence="3">
    <location>
        <begin position="188"/>
        <end position="198"/>
    </location>
</feature>
<reference evidence="5" key="3">
    <citation type="submission" date="2025-09" db="UniProtKB">
        <authorList>
            <consortium name="Ensembl"/>
        </authorList>
    </citation>
    <scope>IDENTIFICATION</scope>
</reference>
<dbReference type="GO" id="GO:0004860">
    <property type="term" value="F:protein kinase inhibitor activity"/>
    <property type="evidence" value="ECO:0000318"/>
    <property type="project" value="GO_Central"/>
</dbReference>
<dbReference type="GO" id="GO:2000045">
    <property type="term" value="P:regulation of G1/S transition of mitotic cell cycle"/>
    <property type="evidence" value="ECO:0000318"/>
    <property type="project" value="GO_Central"/>
</dbReference>
<evidence type="ECO:0000256" key="1">
    <source>
        <dbReference type="ARBA" id="ARBA00006726"/>
    </source>
</evidence>
<dbReference type="InterPro" id="IPR029841">
    <property type="entry name" value="CDKN1A"/>
</dbReference>
<dbReference type="GO" id="GO:0072331">
    <property type="term" value="P:signal transduction by p53 class mediator"/>
    <property type="evidence" value="ECO:0007669"/>
    <property type="project" value="InterPro"/>
</dbReference>
<comment type="similarity">
    <text evidence="1">Belongs to the CDI family.</text>
</comment>
<dbReference type="GO" id="GO:0004861">
    <property type="term" value="F:cyclin-dependent protein serine/threonine kinase inhibitor activity"/>
    <property type="evidence" value="ECO:0007669"/>
    <property type="project" value="InterPro"/>
</dbReference>
<feature type="region of interest" description="Disordered" evidence="3">
    <location>
        <begin position="22"/>
        <end position="58"/>
    </location>
</feature>
<evidence type="ECO:0000256" key="2">
    <source>
        <dbReference type="ARBA" id="ARBA00023013"/>
    </source>
</evidence>
<evidence type="ECO:0000256" key="3">
    <source>
        <dbReference type="SAM" id="MobiDB-lite"/>
    </source>
</evidence>
<sequence>MLPPSIHTHAIAADSWARAWEEGGAREGSMTKRGEGGGLCGNSWAGQKQPGHAPPLTRRGRGLAAYIYSPAAESGLQNCPKEGSALLTRRSSSKRNCAGAGNMPLSESNIQRPSCSRKICRNLFGAVDHEQLQKDFQTLLRAQLEEAQQKWNFDFETETPLEGNYKWEKVSHLHTLPSQDLKSHTKENTCTGEKSMNSPVALKKPAKTDSLAQIGFEACTAGSSRTSKRKQTSIKDFYSSKRRTIPYKSSP</sequence>
<dbReference type="Gene3D" id="4.10.365.10">
    <property type="entry name" value="p27"/>
    <property type="match status" value="1"/>
</dbReference>
<dbReference type="InterPro" id="IPR003175">
    <property type="entry name" value="CDI_dom"/>
</dbReference>
<reference evidence="5 6" key="1">
    <citation type="submission" date="2009-12" db="EMBL/GenBank/DDBJ databases">
        <title>The Genome Sequence of Anolis carolinensis (Green Anole Lizard).</title>
        <authorList>
            <consortium name="The Genome Sequencing Platform"/>
            <person name="Di Palma F."/>
            <person name="Alfoldi J."/>
            <person name="Heiman D."/>
            <person name="Young S."/>
            <person name="Grabherr M."/>
            <person name="Johnson J."/>
            <person name="Lander E.S."/>
            <person name="Lindblad-Toh K."/>
        </authorList>
    </citation>
    <scope>NUCLEOTIDE SEQUENCE [LARGE SCALE GENOMIC DNA]</scope>
    <source>
        <strain evidence="5 6">JBL SC #1</strain>
    </source>
</reference>
<evidence type="ECO:0000313" key="6">
    <source>
        <dbReference type="Proteomes" id="UP000001646"/>
    </source>
</evidence>
<dbReference type="PANTHER" id="PTHR46778:SF1">
    <property type="entry name" value="CYCLIN-DEPENDENT KINASE INHIBITOR 1"/>
    <property type="match status" value="1"/>
</dbReference>
<organism evidence="5 6">
    <name type="scientific">Anolis carolinensis</name>
    <name type="common">Green anole</name>
    <name type="synonym">American chameleon</name>
    <dbReference type="NCBI Taxonomy" id="28377"/>
    <lineage>
        <taxon>Eukaryota</taxon>
        <taxon>Metazoa</taxon>
        <taxon>Chordata</taxon>
        <taxon>Craniata</taxon>
        <taxon>Vertebrata</taxon>
        <taxon>Euteleostomi</taxon>
        <taxon>Lepidosauria</taxon>
        <taxon>Squamata</taxon>
        <taxon>Bifurcata</taxon>
        <taxon>Unidentata</taxon>
        <taxon>Episquamata</taxon>
        <taxon>Toxicofera</taxon>
        <taxon>Iguania</taxon>
        <taxon>Dactyloidae</taxon>
        <taxon>Anolis</taxon>
    </lineage>
</organism>
<dbReference type="GO" id="GO:0005634">
    <property type="term" value="C:nucleus"/>
    <property type="evidence" value="ECO:0000318"/>
    <property type="project" value="GO_Central"/>
</dbReference>
<dbReference type="GeneTree" id="ENSGT00940000159918"/>
<dbReference type="InParanoid" id="A0A803SU09"/>
<feature type="region of interest" description="Disordered" evidence="3">
    <location>
        <begin position="179"/>
        <end position="206"/>
    </location>
</feature>
<keyword evidence="2" id="KW-0649">Protein kinase inhibitor</keyword>
<feature type="region of interest" description="Disordered" evidence="3">
    <location>
        <begin position="221"/>
        <end position="251"/>
    </location>
</feature>
<feature type="domain" description="Cyclin-dependent kinase inhibitor" evidence="4">
    <location>
        <begin position="122"/>
        <end position="170"/>
    </location>
</feature>
<dbReference type="InterPro" id="IPR044898">
    <property type="entry name" value="CDI_dom_sf"/>
</dbReference>
<reference evidence="5" key="2">
    <citation type="submission" date="2025-08" db="UniProtKB">
        <authorList>
            <consortium name="Ensembl"/>
        </authorList>
    </citation>
    <scope>IDENTIFICATION</scope>
</reference>
<dbReference type="Pfam" id="PF02234">
    <property type="entry name" value="CDI"/>
    <property type="match status" value="1"/>
</dbReference>
<gene>
    <name evidence="5" type="primary">cdkn1a</name>
</gene>
<proteinExistence type="inferred from homology"/>
<evidence type="ECO:0000259" key="4">
    <source>
        <dbReference type="Pfam" id="PF02234"/>
    </source>
</evidence>
<keyword evidence="6" id="KW-1185">Reference proteome</keyword>
<dbReference type="Ensembl" id="ENSACAT00000056566.1">
    <property type="protein sequence ID" value="ENSACAP00000026449.1"/>
    <property type="gene ID" value="ENSACAG00000036047.1"/>
</dbReference>
<feature type="compositionally biased region" description="Basic and acidic residues" evidence="3">
    <location>
        <begin position="22"/>
        <end position="35"/>
    </location>
</feature>